<keyword evidence="4" id="KW-0378">Hydrolase</keyword>
<dbReference type="Pfam" id="PF01343">
    <property type="entry name" value="Peptidase_S49"/>
    <property type="match status" value="2"/>
</dbReference>
<proteinExistence type="inferred from homology"/>
<evidence type="ECO:0000256" key="4">
    <source>
        <dbReference type="ARBA" id="ARBA00022801"/>
    </source>
</evidence>
<evidence type="ECO:0000256" key="3">
    <source>
        <dbReference type="ARBA" id="ARBA00022670"/>
    </source>
</evidence>
<dbReference type="InterPro" id="IPR002048">
    <property type="entry name" value="EF_hand_dom"/>
</dbReference>
<dbReference type="EMBL" id="JAICCF010000002">
    <property type="protein sequence ID" value="MBW8684576.1"/>
    <property type="molecule type" value="Genomic_DNA"/>
</dbReference>
<dbReference type="InterPro" id="IPR004634">
    <property type="entry name" value="Pept_S49_pIV"/>
</dbReference>
<reference evidence="8 9" key="1">
    <citation type="submission" date="2021-08" db="EMBL/GenBank/DDBJ databases">
        <title>The genome sequence of Chitinophaga sp. B61.</title>
        <authorList>
            <person name="Zhang X."/>
        </authorList>
    </citation>
    <scope>NUCLEOTIDE SEQUENCE [LARGE SCALE GENOMIC DNA]</scope>
    <source>
        <strain evidence="8 9">B61</strain>
    </source>
</reference>
<dbReference type="PROSITE" id="PS50222">
    <property type="entry name" value="EF_HAND_2"/>
    <property type="match status" value="1"/>
</dbReference>
<feature type="domain" description="EF-hand" evidence="7">
    <location>
        <begin position="89"/>
        <end position="124"/>
    </location>
</feature>
<dbReference type="InterPro" id="IPR002142">
    <property type="entry name" value="Peptidase_S49"/>
</dbReference>
<evidence type="ECO:0000256" key="1">
    <source>
        <dbReference type="ARBA" id="ARBA00004370"/>
    </source>
</evidence>
<keyword evidence="5" id="KW-0720">Serine protease</keyword>
<dbReference type="Gene3D" id="6.20.330.10">
    <property type="match status" value="1"/>
</dbReference>
<evidence type="ECO:0000256" key="5">
    <source>
        <dbReference type="ARBA" id="ARBA00022825"/>
    </source>
</evidence>
<dbReference type="PIRSF" id="PIRSF001217">
    <property type="entry name" value="Protease_4_SppA"/>
    <property type="match status" value="1"/>
</dbReference>
<dbReference type="InterPro" id="IPR047217">
    <property type="entry name" value="S49_SppA_67K_type_N"/>
</dbReference>
<protein>
    <submittedName>
        <fullName evidence="8">Signal peptide peptidase SppA</fullName>
    </submittedName>
</protein>
<dbReference type="CDD" id="cd07018">
    <property type="entry name" value="S49_SppA_67K_type"/>
    <property type="match status" value="1"/>
</dbReference>
<dbReference type="Gene3D" id="3.90.226.10">
    <property type="entry name" value="2-enoyl-CoA Hydratase, Chain A, domain 1"/>
    <property type="match status" value="2"/>
</dbReference>
<sequence>MRSFFKIFFATLLAFVVIIILGVIVLSGFIGSALSSEVVTLSPNSVLVLETSQQYNEQQVSNPLNAFLRQEPKNVPGVNDLVRLVKHAETDDNIKGIYLKADNNANGFATNEEVRNALLRFKQSGKFVLAYGETMDQKSYYIASLADKVYVHPKGGIEFNGFFTQLTFLKGALEKLEIQPQIFYDGRFKSATEPLRETEMTLANRIQTNAYLGDLYGNFLKNIGISRKIDTSSLHRFANEGLIQEAGDALKYKLVDGLKYNDQVMDEIKSRIGLKGSEDVSFVSISKYMSATDLTEDKGADNKIAVIYAEGNIVGGDSEKEGTISSGHFIKLIREARQDKEVKAIVFRVNSGGGSALASESIWRELVLAKKSKPVVVSMGDYAASGGYYISCMADTIFAQPNTLTGSIGVFAVLPNMQSFFKNKLGVTFDGVKTAEYADLGNTSRPLTEIEKRFIQNSIDSIYSTFKGRVVEGRKLSGPIVDSIAQGRVWSGVQAKQLGLVDRIGGISDAIRCAAGMAKVSSYRLREYPETDASISRMVKSFGVSARVDAAVKEELGDQYKIYQQLKEVKEMKGEIQAKLPYFMEIR</sequence>
<dbReference type="CDD" id="cd07023">
    <property type="entry name" value="S49_Sppa_N_C"/>
    <property type="match status" value="1"/>
</dbReference>
<comment type="caution">
    <text evidence="8">The sequence shown here is derived from an EMBL/GenBank/DDBJ whole genome shotgun (WGS) entry which is preliminary data.</text>
</comment>
<dbReference type="InterPro" id="IPR004635">
    <property type="entry name" value="Pept_S49_SppA"/>
</dbReference>
<gene>
    <name evidence="8" type="primary">sppA</name>
    <name evidence="8" type="ORF">K1Y79_09550</name>
</gene>
<dbReference type="InterPro" id="IPR047272">
    <property type="entry name" value="S49_SppA_C"/>
</dbReference>
<dbReference type="NCBIfam" id="TIGR00705">
    <property type="entry name" value="SppA_67K"/>
    <property type="match status" value="1"/>
</dbReference>
<keyword evidence="6" id="KW-0472">Membrane</keyword>
<comment type="subcellular location">
    <subcellularLocation>
        <location evidence="1">Membrane</location>
    </subcellularLocation>
</comment>
<keyword evidence="3" id="KW-0645">Protease</keyword>
<evidence type="ECO:0000313" key="9">
    <source>
        <dbReference type="Proteomes" id="UP000812961"/>
    </source>
</evidence>
<keyword evidence="9" id="KW-1185">Reference proteome</keyword>
<dbReference type="InterPro" id="IPR029045">
    <property type="entry name" value="ClpP/crotonase-like_dom_sf"/>
</dbReference>
<accession>A0ABS7GAY4</accession>
<evidence type="ECO:0000256" key="2">
    <source>
        <dbReference type="ARBA" id="ARBA00008683"/>
    </source>
</evidence>
<dbReference type="PANTHER" id="PTHR33209">
    <property type="entry name" value="PROTEASE 4"/>
    <property type="match status" value="1"/>
</dbReference>
<dbReference type="NCBIfam" id="TIGR00706">
    <property type="entry name" value="SppA_dom"/>
    <property type="match status" value="1"/>
</dbReference>
<dbReference type="PANTHER" id="PTHR33209:SF1">
    <property type="entry name" value="PEPTIDASE S49 DOMAIN-CONTAINING PROTEIN"/>
    <property type="match status" value="1"/>
</dbReference>
<name>A0ABS7GAY4_9BACT</name>
<evidence type="ECO:0000256" key="6">
    <source>
        <dbReference type="ARBA" id="ARBA00023136"/>
    </source>
</evidence>
<dbReference type="Proteomes" id="UP000812961">
    <property type="component" value="Unassembled WGS sequence"/>
</dbReference>
<comment type="similarity">
    <text evidence="2">Belongs to the peptidase S49 family.</text>
</comment>
<dbReference type="SUPFAM" id="SSF52096">
    <property type="entry name" value="ClpP/crotonase"/>
    <property type="match status" value="2"/>
</dbReference>
<dbReference type="RefSeq" id="WP_220249794.1">
    <property type="nucleotide sequence ID" value="NZ_JAICCF010000002.1"/>
</dbReference>
<evidence type="ECO:0000259" key="7">
    <source>
        <dbReference type="PROSITE" id="PS50222"/>
    </source>
</evidence>
<evidence type="ECO:0000313" key="8">
    <source>
        <dbReference type="EMBL" id="MBW8684576.1"/>
    </source>
</evidence>
<organism evidence="8 9">
    <name type="scientific">Chitinophaga rhizophila</name>
    <dbReference type="NCBI Taxonomy" id="2866212"/>
    <lineage>
        <taxon>Bacteria</taxon>
        <taxon>Pseudomonadati</taxon>
        <taxon>Bacteroidota</taxon>
        <taxon>Chitinophagia</taxon>
        <taxon>Chitinophagales</taxon>
        <taxon>Chitinophagaceae</taxon>
        <taxon>Chitinophaga</taxon>
    </lineage>
</organism>